<sequence length="68" mass="7472">KTTTSNLSCIVTATTGLAAHNIKGITSHRLLTLLVEHENKLEYQQLSGEGCHEVADILKKMKVLIINE</sequence>
<dbReference type="AlphaFoldDB" id="A0AAV7TYG6"/>
<evidence type="ECO:0000313" key="1">
    <source>
        <dbReference type="EMBL" id="KAJ1181535.1"/>
    </source>
</evidence>
<dbReference type="Proteomes" id="UP001066276">
    <property type="component" value="Chromosome 3_2"/>
</dbReference>
<proteinExistence type="predicted"/>
<keyword evidence="2" id="KW-1185">Reference proteome</keyword>
<organism evidence="1 2">
    <name type="scientific">Pleurodeles waltl</name>
    <name type="common">Iberian ribbed newt</name>
    <dbReference type="NCBI Taxonomy" id="8319"/>
    <lineage>
        <taxon>Eukaryota</taxon>
        <taxon>Metazoa</taxon>
        <taxon>Chordata</taxon>
        <taxon>Craniata</taxon>
        <taxon>Vertebrata</taxon>
        <taxon>Euteleostomi</taxon>
        <taxon>Amphibia</taxon>
        <taxon>Batrachia</taxon>
        <taxon>Caudata</taxon>
        <taxon>Salamandroidea</taxon>
        <taxon>Salamandridae</taxon>
        <taxon>Pleurodelinae</taxon>
        <taxon>Pleurodeles</taxon>
    </lineage>
</organism>
<protein>
    <recommendedName>
        <fullName evidence="3">ATP-dependent DNA helicase</fullName>
    </recommendedName>
</protein>
<gene>
    <name evidence="1" type="ORF">NDU88_006742</name>
</gene>
<feature type="non-terminal residue" evidence="1">
    <location>
        <position position="68"/>
    </location>
</feature>
<feature type="non-terminal residue" evidence="1">
    <location>
        <position position="1"/>
    </location>
</feature>
<dbReference type="EMBL" id="JANPWB010000006">
    <property type="protein sequence ID" value="KAJ1181535.1"/>
    <property type="molecule type" value="Genomic_DNA"/>
</dbReference>
<evidence type="ECO:0000313" key="2">
    <source>
        <dbReference type="Proteomes" id="UP001066276"/>
    </source>
</evidence>
<reference evidence="1" key="1">
    <citation type="journal article" date="2022" name="bioRxiv">
        <title>Sequencing and chromosome-scale assembly of the giantPleurodeles waltlgenome.</title>
        <authorList>
            <person name="Brown T."/>
            <person name="Elewa A."/>
            <person name="Iarovenko S."/>
            <person name="Subramanian E."/>
            <person name="Araus A.J."/>
            <person name="Petzold A."/>
            <person name="Susuki M."/>
            <person name="Suzuki K.-i.T."/>
            <person name="Hayashi T."/>
            <person name="Toyoda A."/>
            <person name="Oliveira C."/>
            <person name="Osipova E."/>
            <person name="Leigh N.D."/>
            <person name="Simon A."/>
            <person name="Yun M.H."/>
        </authorList>
    </citation>
    <scope>NUCLEOTIDE SEQUENCE</scope>
    <source>
        <strain evidence="1">20211129_DDA</strain>
        <tissue evidence="1">Liver</tissue>
    </source>
</reference>
<evidence type="ECO:0008006" key="3">
    <source>
        <dbReference type="Google" id="ProtNLM"/>
    </source>
</evidence>
<name>A0AAV7TYG6_PLEWA</name>
<comment type="caution">
    <text evidence="1">The sequence shown here is derived from an EMBL/GenBank/DDBJ whole genome shotgun (WGS) entry which is preliminary data.</text>
</comment>
<accession>A0AAV7TYG6</accession>